<evidence type="ECO:0000256" key="5">
    <source>
        <dbReference type="ARBA" id="ARBA00023002"/>
    </source>
</evidence>
<evidence type="ECO:0000256" key="7">
    <source>
        <dbReference type="ARBA" id="ARBA00025795"/>
    </source>
</evidence>
<comment type="cofactor">
    <cofactor evidence="1">
        <name>heme b</name>
        <dbReference type="ChEBI" id="CHEBI:60344"/>
    </cofactor>
</comment>
<dbReference type="InterPro" id="IPR036851">
    <property type="entry name" value="Chloroperoxidase-like_sf"/>
</dbReference>
<dbReference type="Pfam" id="PF01328">
    <property type="entry name" value="Peroxidase_2"/>
    <property type="match status" value="1"/>
</dbReference>
<keyword evidence="4" id="KW-0479">Metal-binding</keyword>
<keyword evidence="6" id="KW-0408">Iron</keyword>
<keyword evidence="3" id="KW-0349">Heme</keyword>
<proteinExistence type="inferred from homology"/>
<accession>A0AA38UKW4</accession>
<evidence type="ECO:0000313" key="10">
    <source>
        <dbReference type="Proteomes" id="UP001163846"/>
    </source>
</evidence>
<dbReference type="GO" id="GO:0046872">
    <property type="term" value="F:metal ion binding"/>
    <property type="evidence" value="ECO:0007669"/>
    <property type="project" value="UniProtKB-KW"/>
</dbReference>
<dbReference type="PANTHER" id="PTHR33577">
    <property type="entry name" value="STERIGMATOCYSTIN BIOSYNTHESIS PEROXIDASE STCC-RELATED"/>
    <property type="match status" value="1"/>
</dbReference>
<dbReference type="SUPFAM" id="SSF47571">
    <property type="entry name" value="Cloroperoxidase"/>
    <property type="match status" value="1"/>
</dbReference>
<protein>
    <submittedName>
        <fullName evidence="9">Cloroperoxidase</fullName>
    </submittedName>
</protein>
<reference evidence="9" key="1">
    <citation type="submission" date="2022-08" db="EMBL/GenBank/DDBJ databases">
        <authorList>
            <consortium name="DOE Joint Genome Institute"/>
            <person name="Min B."/>
            <person name="Riley R."/>
            <person name="Sierra-Patev S."/>
            <person name="Naranjo-Ortiz M."/>
            <person name="Looney B."/>
            <person name="Konkel Z."/>
            <person name="Slot J.C."/>
            <person name="Sakamoto Y."/>
            <person name="Steenwyk J.L."/>
            <person name="Rokas A."/>
            <person name="Carro J."/>
            <person name="Camarero S."/>
            <person name="Ferreira P."/>
            <person name="Molpeceres G."/>
            <person name="Ruiz-Duenas F.J."/>
            <person name="Serrano A."/>
            <person name="Henrissat B."/>
            <person name="Drula E."/>
            <person name="Hughes K.W."/>
            <person name="Mata J.L."/>
            <person name="Ishikawa N.K."/>
            <person name="Vargas-Isla R."/>
            <person name="Ushijima S."/>
            <person name="Smith C.A."/>
            <person name="Ahrendt S."/>
            <person name="Andreopoulos W."/>
            <person name="He G."/>
            <person name="Labutti K."/>
            <person name="Lipzen A."/>
            <person name="Ng V."/>
            <person name="Sandor L."/>
            <person name="Barry K."/>
            <person name="Martinez A.T."/>
            <person name="Xiao Y."/>
            <person name="Gibbons J.G."/>
            <person name="Terashima K."/>
            <person name="Hibbett D.S."/>
            <person name="Grigoriev I.V."/>
        </authorList>
    </citation>
    <scope>NUCLEOTIDE SEQUENCE</scope>
    <source>
        <strain evidence="9">TFB9207</strain>
    </source>
</reference>
<dbReference type="Gene3D" id="1.10.489.10">
    <property type="entry name" value="Chloroperoxidase-like"/>
    <property type="match status" value="1"/>
</dbReference>
<evidence type="ECO:0000256" key="2">
    <source>
        <dbReference type="ARBA" id="ARBA00022559"/>
    </source>
</evidence>
<evidence type="ECO:0000259" key="8">
    <source>
        <dbReference type="PROSITE" id="PS51405"/>
    </source>
</evidence>
<sequence>MLVSFSYATQIVFNTNTVQADDVFANINWNHHRWIAPGKNDFRSPCPGLNTLANHGFISRDGRNITIPMVVKATDGKTKVAPGVIHGIGGLTTTFESDLQQPNAPDSFTLDDLKLHGTIEHDASFSRSDNALGDNLHFNSTVFNSTFLQSNLSPDVYDTTSVGQIMQERLALAKQANPHLVNTVKERQSQLLEASLFLSVMGDPRTGVAPKKQETGINSSHLRFVHIFFREERLPLEEGWKRSPYSTNTASLAKLMEQLDKASQTKGPWLPSSLLTCPWTRLQPEGPEMVWPPNLFKL</sequence>
<dbReference type="PANTHER" id="PTHR33577:SF9">
    <property type="entry name" value="PEROXIDASE STCC"/>
    <property type="match status" value="1"/>
</dbReference>
<evidence type="ECO:0000256" key="1">
    <source>
        <dbReference type="ARBA" id="ARBA00001970"/>
    </source>
</evidence>
<keyword evidence="10" id="KW-1185">Reference proteome</keyword>
<dbReference type="AlphaFoldDB" id="A0AA38UKW4"/>
<name>A0AA38UKW4_9AGAR</name>
<dbReference type="Proteomes" id="UP001163846">
    <property type="component" value="Unassembled WGS sequence"/>
</dbReference>
<organism evidence="9 10">
    <name type="scientific">Lentinula raphanica</name>
    <dbReference type="NCBI Taxonomy" id="153919"/>
    <lineage>
        <taxon>Eukaryota</taxon>
        <taxon>Fungi</taxon>
        <taxon>Dikarya</taxon>
        <taxon>Basidiomycota</taxon>
        <taxon>Agaricomycotina</taxon>
        <taxon>Agaricomycetes</taxon>
        <taxon>Agaricomycetidae</taxon>
        <taxon>Agaricales</taxon>
        <taxon>Marasmiineae</taxon>
        <taxon>Omphalotaceae</taxon>
        <taxon>Lentinula</taxon>
    </lineage>
</organism>
<keyword evidence="2" id="KW-0575">Peroxidase</keyword>
<evidence type="ECO:0000256" key="6">
    <source>
        <dbReference type="ARBA" id="ARBA00023004"/>
    </source>
</evidence>
<evidence type="ECO:0000256" key="3">
    <source>
        <dbReference type="ARBA" id="ARBA00022617"/>
    </source>
</evidence>
<comment type="similarity">
    <text evidence="7">Belongs to the chloroperoxidase family.</text>
</comment>
<gene>
    <name evidence="9" type="ORF">F5878DRAFT_530038</name>
</gene>
<dbReference type="InterPro" id="IPR000028">
    <property type="entry name" value="Chloroperoxidase"/>
</dbReference>
<comment type="caution">
    <text evidence="9">The sequence shown here is derived from an EMBL/GenBank/DDBJ whole genome shotgun (WGS) entry which is preliminary data.</text>
</comment>
<keyword evidence="5" id="KW-0560">Oxidoreductase</keyword>
<evidence type="ECO:0000313" key="9">
    <source>
        <dbReference type="EMBL" id="KAJ3842312.1"/>
    </source>
</evidence>
<dbReference type="GO" id="GO:0004601">
    <property type="term" value="F:peroxidase activity"/>
    <property type="evidence" value="ECO:0007669"/>
    <property type="project" value="UniProtKB-KW"/>
</dbReference>
<dbReference type="PROSITE" id="PS51405">
    <property type="entry name" value="HEME_HALOPEROXIDASE"/>
    <property type="match status" value="1"/>
</dbReference>
<evidence type="ECO:0000256" key="4">
    <source>
        <dbReference type="ARBA" id="ARBA00022723"/>
    </source>
</evidence>
<feature type="domain" description="Heme haloperoxidase family profile" evidence="8">
    <location>
        <begin position="30"/>
        <end position="254"/>
    </location>
</feature>
<dbReference type="EMBL" id="MU806010">
    <property type="protein sequence ID" value="KAJ3842312.1"/>
    <property type="molecule type" value="Genomic_DNA"/>
</dbReference>